<accession>A0A8S4B6J5</accession>
<evidence type="ECO:0000259" key="5">
    <source>
        <dbReference type="SMART" id="SM00409"/>
    </source>
</evidence>
<dbReference type="Gene3D" id="2.60.40.10">
    <property type="entry name" value="Immunoglobulins"/>
    <property type="match status" value="1"/>
</dbReference>
<evidence type="ECO:0000313" key="7">
    <source>
        <dbReference type="Proteomes" id="UP000677803"/>
    </source>
</evidence>
<reference evidence="6" key="1">
    <citation type="submission" date="2021-05" db="EMBL/GenBank/DDBJ databases">
        <authorList>
            <person name="Tigano A."/>
        </authorList>
    </citation>
    <scope>NUCLEOTIDE SEQUENCE</scope>
</reference>
<evidence type="ECO:0000313" key="6">
    <source>
        <dbReference type="EMBL" id="CAG5928916.1"/>
    </source>
</evidence>
<dbReference type="InterPro" id="IPR013783">
    <property type="entry name" value="Ig-like_fold"/>
</dbReference>
<dbReference type="PANTHER" id="PTHR11860:SF118">
    <property type="entry name" value="CMRF35-LIKE MOLECULE 3-RELATED"/>
    <property type="match status" value="1"/>
</dbReference>
<feature type="region of interest" description="Disordered" evidence="4">
    <location>
        <begin position="135"/>
        <end position="160"/>
    </location>
</feature>
<dbReference type="PANTHER" id="PTHR11860">
    <property type="entry name" value="POLYMERIC-IMMUNOGLOBULIN RECEPTOR"/>
    <property type="match status" value="1"/>
</dbReference>
<dbReference type="AlphaFoldDB" id="A0A8S4B6J5"/>
<dbReference type="GO" id="GO:0005886">
    <property type="term" value="C:plasma membrane"/>
    <property type="evidence" value="ECO:0007669"/>
    <property type="project" value="TreeGrafter"/>
</dbReference>
<protein>
    <submittedName>
        <fullName evidence="6">(Atlantic silverside) hypothetical protein</fullName>
    </submittedName>
</protein>
<evidence type="ECO:0000256" key="1">
    <source>
        <dbReference type="ARBA" id="ARBA00004370"/>
    </source>
</evidence>
<evidence type="ECO:0000256" key="2">
    <source>
        <dbReference type="ARBA" id="ARBA00022692"/>
    </source>
</evidence>
<sequence>MFFLLVGFWEADARSVTGEEGHSVTIQCSHSNAFSNVKYFCKAPCSSEDVLIKSTGSDQHSHKKYKIKDGGNVFNVTISALDMDDSGDYWCGIERVGVDTYSKITLTVVRGRSVYIGAGLGKEKGPVHQTLSQDSSVQHRNHTEAQPGIVDSTITSEPSSGPGDVFYSTISFINGSDSAAVPAQAKTATYSALRHTSTVYSNL</sequence>
<dbReference type="OrthoDB" id="9805957at2759"/>
<evidence type="ECO:0000256" key="3">
    <source>
        <dbReference type="ARBA" id="ARBA00023136"/>
    </source>
</evidence>
<evidence type="ECO:0000256" key="4">
    <source>
        <dbReference type="SAM" id="MobiDB-lite"/>
    </source>
</evidence>
<dbReference type="SUPFAM" id="SSF48726">
    <property type="entry name" value="Immunoglobulin"/>
    <property type="match status" value="1"/>
</dbReference>
<dbReference type="EMBL" id="CAJRST010013335">
    <property type="protein sequence ID" value="CAG5928916.1"/>
    <property type="molecule type" value="Genomic_DNA"/>
</dbReference>
<organism evidence="6 7">
    <name type="scientific">Menidia menidia</name>
    <name type="common">Atlantic silverside</name>
    <dbReference type="NCBI Taxonomy" id="238744"/>
    <lineage>
        <taxon>Eukaryota</taxon>
        <taxon>Metazoa</taxon>
        <taxon>Chordata</taxon>
        <taxon>Craniata</taxon>
        <taxon>Vertebrata</taxon>
        <taxon>Euteleostomi</taxon>
        <taxon>Actinopterygii</taxon>
        <taxon>Neopterygii</taxon>
        <taxon>Teleostei</taxon>
        <taxon>Neoteleostei</taxon>
        <taxon>Acanthomorphata</taxon>
        <taxon>Ovalentaria</taxon>
        <taxon>Atherinomorphae</taxon>
        <taxon>Atheriniformes</taxon>
        <taxon>Atherinopsidae</taxon>
        <taxon>Menidiinae</taxon>
        <taxon>Menidia</taxon>
    </lineage>
</organism>
<dbReference type="Proteomes" id="UP000677803">
    <property type="component" value="Unassembled WGS sequence"/>
</dbReference>
<dbReference type="InterPro" id="IPR050671">
    <property type="entry name" value="CD300_family_receptors"/>
</dbReference>
<dbReference type="SMART" id="SM00409">
    <property type="entry name" value="IG"/>
    <property type="match status" value="1"/>
</dbReference>
<comment type="caution">
    <text evidence="6">The sequence shown here is derived from an EMBL/GenBank/DDBJ whole genome shotgun (WGS) entry which is preliminary data.</text>
</comment>
<dbReference type="InterPro" id="IPR013106">
    <property type="entry name" value="Ig_V-set"/>
</dbReference>
<dbReference type="Pfam" id="PF07686">
    <property type="entry name" value="V-set"/>
    <property type="match status" value="1"/>
</dbReference>
<name>A0A8S4B6J5_9TELE</name>
<keyword evidence="2" id="KW-0812">Transmembrane</keyword>
<comment type="subcellular location">
    <subcellularLocation>
        <location evidence="1">Membrane</location>
    </subcellularLocation>
</comment>
<dbReference type="InterPro" id="IPR003599">
    <property type="entry name" value="Ig_sub"/>
</dbReference>
<feature type="domain" description="Immunoglobulin" evidence="5">
    <location>
        <begin position="13"/>
        <end position="109"/>
    </location>
</feature>
<dbReference type="GO" id="GO:0004888">
    <property type="term" value="F:transmembrane signaling receptor activity"/>
    <property type="evidence" value="ECO:0007669"/>
    <property type="project" value="TreeGrafter"/>
</dbReference>
<gene>
    <name evidence="6" type="ORF">MMEN_LOCUS12565</name>
</gene>
<keyword evidence="3" id="KW-0472">Membrane</keyword>
<keyword evidence="7" id="KW-1185">Reference proteome</keyword>
<proteinExistence type="predicted"/>
<dbReference type="InterPro" id="IPR036179">
    <property type="entry name" value="Ig-like_dom_sf"/>
</dbReference>